<evidence type="ECO:0000256" key="3">
    <source>
        <dbReference type="ARBA" id="ARBA00023163"/>
    </source>
</evidence>
<dbReference type="InterPro" id="IPR028978">
    <property type="entry name" value="Chorismate_lyase_/UTRA_dom_sf"/>
</dbReference>
<dbReference type="PROSITE" id="PS50949">
    <property type="entry name" value="HTH_GNTR"/>
    <property type="match status" value="1"/>
</dbReference>
<dbReference type="RefSeq" id="WP_095376432.1">
    <property type="nucleotide sequence ID" value="NZ_CP065682.1"/>
</dbReference>
<keyword evidence="1" id="KW-0805">Transcription regulation</keyword>
<proteinExistence type="predicted"/>
<dbReference type="Gene3D" id="1.10.10.10">
    <property type="entry name" value="Winged helix-like DNA-binding domain superfamily/Winged helix DNA-binding domain"/>
    <property type="match status" value="1"/>
</dbReference>
<evidence type="ECO:0000313" key="6">
    <source>
        <dbReference type="Proteomes" id="UP000216867"/>
    </source>
</evidence>
<gene>
    <name evidence="5" type="ORF">B8X04_12120</name>
</gene>
<dbReference type="Pfam" id="PF07702">
    <property type="entry name" value="UTRA"/>
    <property type="match status" value="1"/>
</dbReference>
<dbReference type="GO" id="GO:0003700">
    <property type="term" value="F:DNA-binding transcription factor activity"/>
    <property type="evidence" value="ECO:0007669"/>
    <property type="project" value="InterPro"/>
</dbReference>
<dbReference type="AlphaFoldDB" id="A0A269ZB30"/>
<reference evidence="5 6" key="1">
    <citation type="submission" date="2017-04" db="EMBL/GenBank/DDBJ databases">
        <title>Kefir bacterial isolates.</title>
        <authorList>
            <person name="Kim Y."/>
            <person name="Blasche S."/>
            <person name="Patil K.R."/>
        </authorList>
    </citation>
    <scope>NUCLEOTIDE SEQUENCE [LARGE SCALE GENOMIC DNA]</scope>
    <source>
        <strain evidence="5 6">OG2</strain>
    </source>
</reference>
<dbReference type="InterPro" id="IPR000524">
    <property type="entry name" value="Tscrpt_reg_HTH_GntR"/>
</dbReference>
<dbReference type="InterPro" id="IPR036388">
    <property type="entry name" value="WH-like_DNA-bd_sf"/>
</dbReference>
<dbReference type="GO" id="GO:0045892">
    <property type="term" value="P:negative regulation of DNA-templated transcription"/>
    <property type="evidence" value="ECO:0007669"/>
    <property type="project" value="TreeGrafter"/>
</dbReference>
<keyword evidence="3" id="KW-0804">Transcription</keyword>
<protein>
    <submittedName>
        <fullName evidence="5">GntR family transcriptional regulator</fullName>
    </submittedName>
</protein>
<organism evidence="5 6">
    <name type="scientific">Brevibacterium casei</name>
    <dbReference type="NCBI Taxonomy" id="33889"/>
    <lineage>
        <taxon>Bacteria</taxon>
        <taxon>Bacillati</taxon>
        <taxon>Actinomycetota</taxon>
        <taxon>Actinomycetes</taxon>
        <taxon>Micrococcales</taxon>
        <taxon>Brevibacteriaceae</taxon>
        <taxon>Brevibacterium</taxon>
    </lineage>
</organism>
<dbReference type="SMART" id="SM00345">
    <property type="entry name" value="HTH_GNTR"/>
    <property type="match status" value="1"/>
</dbReference>
<keyword evidence="2" id="KW-0238">DNA-binding</keyword>
<dbReference type="SUPFAM" id="SSF46785">
    <property type="entry name" value="Winged helix' DNA-binding domain"/>
    <property type="match status" value="1"/>
</dbReference>
<evidence type="ECO:0000259" key="4">
    <source>
        <dbReference type="PROSITE" id="PS50949"/>
    </source>
</evidence>
<dbReference type="InterPro" id="IPR036390">
    <property type="entry name" value="WH_DNA-bd_sf"/>
</dbReference>
<dbReference type="CDD" id="cd07377">
    <property type="entry name" value="WHTH_GntR"/>
    <property type="match status" value="1"/>
</dbReference>
<dbReference type="Gene3D" id="3.40.1410.10">
    <property type="entry name" value="Chorismate lyase-like"/>
    <property type="match status" value="1"/>
</dbReference>
<comment type="caution">
    <text evidence="5">The sequence shown here is derived from an EMBL/GenBank/DDBJ whole genome shotgun (WGS) entry which is preliminary data.</text>
</comment>
<dbReference type="PRINTS" id="PR00035">
    <property type="entry name" value="HTHGNTR"/>
</dbReference>
<dbReference type="GO" id="GO:0003677">
    <property type="term" value="F:DNA binding"/>
    <property type="evidence" value="ECO:0007669"/>
    <property type="project" value="UniProtKB-KW"/>
</dbReference>
<dbReference type="InterPro" id="IPR050679">
    <property type="entry name" value="Bact_HTH_transcr_reg"/>
</dbReference>
<sequence>MMTSSRSPMEPRAALHRVIGDELRARITDGRLPIGAPLPSEAELCREFSVSRGPVRQALAALRAEGIIAGSQGAVAHVVGSVPTQSMTSFLSFSEWAQSTHRRPGQRTVELARRAANEEVAAALSVPVGETVVEIIRLRLLDDVPVMVERTAFTLEAGRHLFDFDTDSGSIFAHLKGNGVELVAARHTFDAVTAAGLDAELLEVPDCTPLLRELRITSTGAGVPVEYSDDRYLPGKVTFTINNTAASGGNVIRLIPED</sequence>
<dbReference type="PANTHER" id="PTHR44846">
    <property type="entry name" value="MANNOSYL-D-GLYCERATE TRANSPORT/METABOLISM SYSTEM REPRESSOR MNGR-RELATED"/>
    <property type="match status" value="1"/>
</dbReference>
<dbReference type="InterPro" id="IPR011663">
    <property type="entry name" value="UTRA"/>
</dbReference>
<dbReference type="Pfam" id="PF00392">
    <property type="entry name" value="GntR"/>
    <property type="match status" value="1"/>
</dbReference>
<dbReference type="SUPFAM" id="SSF64288">
    <property type="entry name" value="Chorismate lyase-like"/>
    <property type="match status" value="1"/>
</dbReference>
<evidence type="ECO:0000256" key="2">
    <source>
        <dbReference type="ARBA" id="ARBA00023125"/>
    </source>
</evidence>
<dbReference type="EMBL" id="NCWY01000010">
    <property type="protein sequence ID" value="PAK94984.1"/>
    <property type="molecule type" value="Genomic_DNA"/>
</dbReference>
<dbReference type="SMART" id="SM00866">
    <property type="entry name" value="UTRA"/>
    <property type="match status" value="1"/>
</dbReference>
<dbReference type="Proteomes" id="UP000216867">
    <property type="component" value="Unassembled WGS sequence"/>
</dbReference>
<accession>A0A269ZB30</accession>
<feature type="domain" description="HTH gntR-type" evidence="4">
    <location>
        <begin position="13"/>
        <end position="82"/>
    </location>
</feature>
<dbReference type="PANTHER" id="PTHR44846:SF1">
    <property type="entry name" value="MANNOSYL-D-GLYCERATE TRANSPORT_METABOLISM SYSTEM REPRESSOR MNGR-RELATED"/>
    <property type="match status" value="1"/>
</dbReference>
<evidence type="ECO:0000313" key="5">
    <source>
        <dbReference type="EMBL" id="PAK94984.1"/>
    </source>
</evidence>
<name>A0A269ZB30_9MICO</name>
<evidence type="ECO:0000256" key="1">
    <source>
        <dbReference type="ARBA" id="ARBA00023015"/>
    </source>
</evidence>